<proteinExistence type="predicted"/>
<dbReference type="AlphaFoldDB" id="A0A7S3TIZ4"/>
<dbReference type="PROSITE" id="PS50191">
    <property type="entry name" value="CRAL_TRIO"/>
    <property type="match status" value="1"/>
</dbReference>
<dbReference type="PANTHER" id="PTHR10174:SF208">
    <property type="entry name" value="CRAL-TRIO DOMAIN-CONTAINING PROTEIN DDB_G0278031"/>
    <property type="match status" value="1"/>
</dbReference>
<feature type="domain" description="CRAL-TRIO" evidence="1">
    <location>
        <begin position="76"/>
        <end position="255"/>
    </location>
</feature>
<gene>
    <name evidence="2" type="ORF">SACU0126_LOCUS26185</name>
</gene>
<organism evidence="2">
    <name type="scientific">Strombidinopsis acuminata</name>
    <dbReference type="NCBI Taxonomy" id="141414"/>
    <lineage>
        <taxon>Eukaryota</taxon>
        <taxon>Sar</taxon>
        <taxon>Alveolata</taxon>
        <taxon>Ciliophora</taxon>
        <taxon>Intramacronucleata</taxon>
        <taxon>Spirotrichea</taxon>
        <taxon>Choreotrichia</taxon>
        <taxon>Choreotrichida</taxon>
        <taxon>Strombidinopsidae</taxon>
        <taxon>Strombidinopsis</taxon>
    </lineage>
</organism>
<evidence type="ECO:0000259" key="1">
    <source>
        <dbReference type="PROSITE" id="PS50191"/>
    </source>
</evidence>
<reference evidence="2" key="1">
    <citation type="submission" date="2021-01" db="EMBL/GenBank/DDBJ databases">
        <authorList>
            <person name="Corre E."/>
            <person name="Pelletier E."/>
            <person name="Niang G."/>
            <person name="Scheremetjew M."/>
            <person name="Finn R."/>
            <person name="Kale V."/>
            <person name="Holt S."/>
            <person name="Cochrane G."/>
            <person name="Meng A."/>
            <person name="Brown T."/>
            <person name="Cohen L."/>
        </authorList>
    </citation>
    <scope>NUCLEOTIDE SEQUENCE</scope>
    <source>
        <strain evidence="2">SPMC142</strain>
    </source>
</reference>
<dbReference type="InterPro" id="IPR001251">
    <property type="entry name" value="CRAL-TRIO_dom"/>
</dbReference>
<dbReference type="SMART" id="SM00516">
    <property type="entry name" value="SEC14"/>
    <property type="match status" value="1"/>
</dbReference>
<dbReference type="InterPro" id="IPR036865">
    <property type="entry name" value="CRAL-TRIO_dom_sf"/>
</dbReference>
<dbReference type="EMBL" id="HBIQ01082025">
    <property type="protein sequence ID" value="CAE0584115.1"/>
    <property type="molecule type" value="Transcribed_RNA"/>
</dbReference>
<name>A0A7S3TIZ4_9SPIT</name>
<accession>A0A7S3TIZ4</accession>
<dbReference type="Gene3D" id="3.40.525.10">
    <property type="entry name" value="CRAL-TRIO lipid binding domain"/>
    <property type="match status" value="1"/>
</dbReference>
<dbReference type="CDD" id="cd00170">
    <property type="entry name" value="SEC14"/>
    <property type="match status" value="1"/>
</dbReference>
<dbReference type="Pfam" id="PF00650">
    <property type="entry name" value="CRAL_TRIO"/>
    <property type="match status" value="1"/>
</dbReference>
<evidence type="ECO:0000313" key="2">
    <source>
        <dbReference type="EMBL" id="CAE0584115.1"/>
    </source>
</evidence>
<dbReference type="GO" id="GO:0016020">
    <property type="term" value="C:membrane"/>
    <property type="evidence" value="ECO:0007669"/>
    <property type="project" value="TreeGrafter"/>
</dbReference>
<sequence length="268" mass="30490">MPLDEATKAKAKRELNEPDDIEPSLANLRNNFVDAVGENDANRFQWALLASLRQAKWNEVKALEKMKALHKFAKKHPELFNDLSAEEFIGQAKIGVTSHLPARNNRGELVLLIHGEPMAALAKKYSMRDLLRFSVFYMSELMVEEETQVNGVIILENLRNYPITALNKMSGVGLSGMRASFDWLGVSPMRLRGIYACHQPWYVNIMLALVRPFMSRKLRDRLKFFGSRQQDMLDAAGLRPEDVPELFGGAMQSWDPAWYLAGRISQHS</sequence>
<dbReference type="PANTHER" id="PTHR10174">
    <property type="entry name" value="ALPHA-TOCOPHEROL TRANSFER PROTEIN-RELATED"/>
    <property type="match status" value="1"/>
</dbReference>
<dbReference type="SUPFAM" id="SSF52087">
    <property type="entry name" value="CRAL/TRIO domain"/>
    <property type="match status" value="1"/>
</dbReference>
<dbReference type="GO" id="GO:1902936">
    <property type="term" value="F:phosphatidylinositol bisphosphate binding"/>
    <property type="evidence" value="ECO:0007669"/>
    <property type="project" value="TreeGrafter"/>
</dbReference>
<protein>
    <recommendedName>
        <fullName evidence="1">CRAL-TRIO domain-containing protein</fullName>
    </recommendedName>
</protein>